<evidence type="ECO:0000313" key="13">
    <source>
        <dbReference type="Proteomes" id="UP000563601"/>
    </source>
</evidence>
<evidence type="ECO:0000256" key="4">
    <source>
        <dbReference type="ARBA" id="ARBA00022692"/>
    </source>
</evidence>
<dbReference type="InterPro" id="IPR003400">
    <property type="entry name" value="ExbD"/>
</dbReference>
<dbReference type="EMBL" id="CP047491">
    <property type="protein sequence ID" value="QHQ40015.1"/>
    <property type="molecule type" value="Genomic_DNA"/>
</dbReference>
<gene>
    <name evidence="11" type="ORF">GTQ55_14165</name>
    <name evidence="10" type="ORF">HNQ53_002600</name>
</gene>
<dbReference type="Proteomes" id="UP000563601">
    <property type="component" value="Unassembled WGS sequence"/>
</dbReference>
<dbReference type="GO" id="GO:0022857">
    <property type="term" value="F:transmembrane transporter activity"/>
    <property type="evidence" value="ECO:0007669"/>
    <property type="project" value="InterPro"/>
</dbReference>
<evidence type="ECO:0000256" key="9">
    <source>
        <dbReference type="SAM" id="Phobius"/>
    </source>
</evidence>
<dbReference type="GO" id="GO:0015031">
    <property type="term" value="P:protein transport"/>
    <property type="evidence" value="ECO:0007669"/>
    <property type="project" value="UniProtKB-KW"/>
</dbReference>
<keyword evidence="7" id="KW-0813">Transport</keyword>
<evidence type="ECO:0000256" key="7">
    <source>
        <dbReference type="RuleBase" id="RU003879"/>
    </source>
</evidence>
<evidence type="ECO:0000256" key="8">
    <source>
        <dbReference type="SAM" id="MobiDB-lite"/>
    </source>
</evidence>
<evidence type="ECO:0000256" key="3">
    <source>
        <dbReference type="ARBA" id="ARBA00022475"/>
    </source>
</evidence>
<keyword evidence="3" id="KW-1003">Cell membrane</keyword>
<dbReference type="EMBL" id="JACHHR010000003">
    <property type="protein sequence ID" value="MBB5212375.1"/>
    <property type="molecule type" value="Genomic_DNA"/>
</dbReference>
<evidence type="ECO:0000256" key="2">
    <source>
        <dbReference type="ARBA" id="ARBA00005811"/>
    </source>
</evidence>
<evidence type="ECO:0000256" key="1">
    <source>
        <dbReference type="ARBA" id="ARBA00004162"/>
    </source>
</evidence>
<name>A0A6P1TEC9_9GAMM</name>
<dbReference type="Proteomes" id="UP000464675">
    <property type="component" value="Chromosome"/>
</dbReference>
<evidence type="ECO:0000256" key="6">
    <source>
        <dbReference type="ARBA" id="ARBA00023136"/>
    </source>
</evidence>
<accession>A0A6P1TEC9</accession>
<evidence type="ECO:0000256" key="5">
    <source>
        <dbReference type="ARBA" id="ARBA00022989"/>
    </source>
</evidence>
<comment type="similarity">
    <text evidence="2 7">Belongs to the ExbD/TolR family.</text>
</comment>
<evidence type="ECO:0000313" key="12">
    <source>
        <dbReference type="Proteomes" id="UP000464675"/>
    </source>
</evidence>
<keyword evidence="12" id="KW-1185">Reference proteome</keyword>
<reference evidence="11 12" key="1">
    <citation type="submission" date="2020-01" db="EMBL/GenBank/DDBJ databases">
        <title>The possibility of degradation of plastic by Microbulbifer hydrolyticus IRE-31.</title>
        <authorList>
            <person name="Liu L."/>
        </authorList>
    </citation>
    <scope>NUCLEOTIDE SEQUENCE [LARGE SCALE GENOMIC DNA]</scope>
    <source>
        <strain evidence="11 12">IRE-31</strain>
    </source>
</reference>
<organism evidence="10 13">
    <name type="scientific">Microbulbifer hydrolyticus</name>
    <dbReference type="NCBI Taxonomy" id="48074"/>
    <lineage>
        <taxon>Bacteria</taxon>
        <taxon>Pseudomonadati</taxon>
        <taxon>Pseudomonadota</taxon>
        <taxon>Gammaproteobacteria</taxon>
        <taxon>Cellvibrionales</taxon>
        <taxon>Microbulbiferaceae</taxon>
        <taxon>Microbulbifer</taxon>
    </lineage>
</organism>
<protein>
    <submittedName>
        <fullName evidence="10">Biopolymer transport protein ExbD</fullName>
    </submittedName>
    <submittedName>
        <fullName evidence="11">Biopolymer transporter ExbD</fullName>
    </submittedName>
</protein>
<proteinExistence type="inferred from homology"/>
<dbReference type="AlphaFoldDB" id="A0A6P1TEC9"/>
<keyword evidence="6 9" id="KW-0472">Membrane</keyword>
<dbReference type="Pfam" id="PF02472">
    <property type="entry name" value="ExbD"/>
    <property type="match status" value="1"/>
</dbReference>
<feature type="transmembrane region" description="Helical" evidence="9">
    <location>
        <begin position="20"/>
        <end position="38"/>
    </location>
</feature>
<sequence length="203" mass="22008">MRSRRHGRTKEAPELDITAFLNLMVVLVPFLLVSAVFSRVTILELNMPAGAGGGAEDPGVTLEVVVRKEVLEISDGDKVIARFPNLNREEGAEAGAAVAAEGAAEEDVPLDENGLPVILPTEEVYDLAKLREHLIRIKEAYPDKTDSVLLMEQDVAYEHLVGVMDAVRSAQVMPKVEEGMQPDPEATPETLELFPDISLGDAP</sequence>
<comment type="subcellular location">
    <subcellularLocation>
        <location evidence="1">Cell membrane</location>
        <topology evidence="1">Single-pass membrane protein</topology>
    </subcellularLocation>
    <subcellularLocation>
        <location evidence="7">Cell membrane</location>
        <topology evidence="7">Single-pass type II membrane protein</topology>
    </subcellularLocation>
</comment>
<keyword evidence="4 7" id="KW-0812">Transmembrane</keyword>
<reference evidence="10 13" key="2">
    <citation type="submission" date="2020-08" db="EMBL/GenBank/DDBJ databases">
        <title>Genomic Encyclopedia of Type Strains, Phase IV (KMG-IV): sequencing the most valuable type-strain genomes for metagenomic binning, comparative biology and taxonomic classification.</title>
        <authorList>
            <person name="Goeker M."/>
        </authorList>
    </citation>
    <scope>NUCLEOTIDE SEQUENCE [LARGE SCALE GENOMIC DNA]</scope>
    <source>
        <strain evidence="10 13">DSM 11525</strain>
    </source>
</reference>
<dbReference type="GO" id="GO:0005886">
    <property type="term" value="C:plasma membrane"/>
    <property type="evidence" value="ECO:0007669"/>
    <property type="project" value="UniProtKB-SubCell"/>
</dbReference>
<keyword evidence="5 9" id="KW-1133">Transmembrane helix</keyword>
<evidence type="ECO:0000313" key="11">
    <source>
        <dbReference type="EMBL" id="QHQ40015.1"/>
    </source>
</evidence>
<keyword evidence="7" id="KW-0653">Protein transport</keyword>
<dbReference type="OrthoDB" id="9150865at2"/>
<dbReference type="RefSeq" id="WP_161859327.1">
    <property type="nucleotide sequence ID" value="NZ_CP047491.1"/>
</dbReference>
<evidence type="ECO:0000313" key="10">
    <source>
        <dbReference type="EMBL" id="MBB5212375.1"/>
    </source>
</evidence>
<feature type="region of interest" description="Disordered" evidence="8">
    <location>
        <begin position="179"/>
        <end position="203"/>
    </location>
</feature>